<dbReference type="EMBL" id="FR799578">
    <property type="protein sequence ID" value="CBZ27696.1"/>
    <property type="molecule type" value="Genomic_DNA"/>
</dbReference>
<dbReference type="Proteomes" id="UP000007259">
    <property type="component" value="Chromosome 25"/>
</dbReference>
<dbReference type="GeneID" id="13449121"/>
<feature type="region of interest" description="Disordered" evidence="2">
    <location>
        <begin position="106"/>
        <end position="137"/>
    </location>
</feature>
<evidence type="ECO:0000313" key="3">
    <source>
        <dbReference type="EMBL" id="CBZ27696.1"/>
    </source>
</evidence>
<dbReference type="OMA" id="RRQQYMA"/>
<keyword evidence="1" id="KW-0175">Coiled coil</keyword>
<dbReference type="VEuPathDB" id="TriTrypDB:LmxM.25.1270"/>
<reference evidence="3 4" key="1">
    <citation type="journal article" date="2011" name="Genome Res.">
        <title>Chromosome and gene copy number variation allow major structural change between species and strains of Leishmania.</title>
        <authorList>
            <person name="Rogers M.B."/>
            <person name="Hilley J.D."/>
            <person name="Dickens N.J."/>
            <person name="Wilkes J."/>
            <person name="Bates P.A."/>
            <person name="Depledge D.P."/>
            <person name="Harris D."/>
            <person name="Her Y."/>
            <person name="Herzyk P."/>
            <person name="Imamura H."/>
            <person name="Otto T.D."/>
            <person name="Sanders M."/>
            <person name="Seeger K."/>
            <person name="Dujardin J.C."/>
            <person name="Berriman M."/>
            <person name="Smith D.F."/>
            <person name="Hertz-Fowler C."/>
            <person name="Mottram J.C."/>
        </authorList>
    </citation>
    <scope>NUCLEOTIDE SEQUENCE [LARGE SCALE GENOMIC DNA]</scope>
    <source>
        <strain evidence="3 4">MHOM/GT/2001/U1103</strain>
    </source>
</reference>
<evidence type="ECO:0000256" key="2">
    <source>
        <dbReference type="SAM" id="MobiDB-lite"/>
    </source>
</evidence>
<sequence length="510" mass="53608">MWSILSQDFSDFAEAFKSESAGFMGYLEHIASNVVGRGDVYAGDEALGKAVAEMPLPNGLLRRLQDAEATYTLPIQPEEKAAFAAWMKESPLSSANALRRQQYMAAGGTTTSKSEGGSPVGTPGRLPPLGMTPNRRTVEYPDEPIEETRQRLLDYNEVVLKRYMSLVGDAVNPRSSVWASLDARRWETDPSFTARLGEGGGGSPVPAAATGERPQVSSPSSAMTPARGRISEDEFFDRYFFRLTQLRVSESPRRGAVPHQKASASTSAAASPGSPSTLPTPSSSPQVNDRSRQSTDDEEFAVVPLFAKRVMTAASGFVMGIDNALNSVVAGEASRCSGAEGEGTDALSEDGANVDPKDLVHYSSTRQQIAGLESMVQELQEALRQERRRVAQLASALEAKGIEVPAELMTPAPSSTPIAPAEKVEVSLATALRAARDTDPAPATPTGAAAVASSAGRGASATPLAPAAAAPPPDNQKGSEATSSTHSTSGDMISAATEEDTWVCMSTGAE</sequence>
<feature type="region of interest" description="Disordered" evidence="2">
    <location>
        <begin position="336"/>
        <end position="355"/>
    </location>
</feature>
<dbReference type="KEGG" id="lmi:LMXM_25_1270"/>
<dbReference type="OrthoDB" id="273666at2759"/>
<feature type="compositionally biased region" description="Low complexity" evidence="2">
    <location>
        <begin position="440"/>
        <end position="468"/>
    </location>
</feature>
<gene>
    <name evidence="3" type="ORF">LMXM_25_1270</name>
</gene>
<dbReference type="AlphaFoldDB" id="E9AXK5"/>
<evidence type="ECO:0000256" key="1">
    <source>
        <dbReference type="SAM" id="Coils"/>
    </source>
</evidence>
<evidence type="ECO:0000313" key="4">
    <source>
        <dbReference type="Proteomes" id="UP000007259"/>
    </source>
</evidence>
<dbReference type="RefSeq" id="XP_003876181.1">
    <property type="nucleotide sequence ID" value="XM_003876132.1"/>
</dbReference>
<keyword evidence="4" id="KW-1185">Reference proteome</keyword>
<feature type="region of interest" description="Disordered" evidence="2">
    <location>
        <begin position="436"/>
        <end position="510"/>
    </location>
</feature>
<feature type="compositionally biased region" description="Low complexity" evidence="2">
    <location>
        <begin position="262"/>
        <end position="285"/>
    </location>
</feature>
<accession>E9AXK5</accession>
<feature type="compositionally biased region" description="Low complexity" evidence="2">
    <location>
        <begin position="107"/>
        <end position="117"/>
    </location>
</feature>
<feature type="coiled-coil region" evidence="1">
    <location>
        <begin position="362"/>
        <end position="400"/>
    </location>
</feature>
<dbReference type="PhylomeDB" id="E9AXK5"/>
<feature type="region of interest" description="Disordered" evidence="2">
    <location>
        <begin position="250"/>
        <end position="297"/>
    </location>
</feature>
<name>E9AXK5_LEIMU</name>
<proteinExistence type="predicted"/>
<organism evidence="3 4">
    <name type="scientific">Leishmania mexicana (strain MHOM/GT/2001/U1103)</name>
    <dbReference type="NCBI Taxonomy" id="929439"/>
    <lineage>
        <taxon>Eukaryota</taxon>
        <taxon>Discoba</taxon>
        <taxon>Euglenozoa</taxon>
        <taxon>Kinetoplastea</taxon>
        <taxon>Metakinetoplastina</taxon>
        <taxon>Trypanosomatida</taxon>
        <taxon>Trypanosomatidae</taxon>
        <taxon>Leishmaniinae</taxon>
        <taxon>Leishmania</taxon>
    </lineage>
</organism>
<feature type="compositionally biased region" description="Polar residues" evidence="2">
    <location>
        <begin position="476"/>
        <end position="491"/>
    </location>
</feature>
<feature type="region of interest" description="Disordered" evidence="2">
    <location>
        <begin position="191"/>
        <end position="228"/>
    </location>
</feature>
<protein>
    <submittedName>
        <fullName evidence="3">Uncharacterized protein</fullName>
    </submittedName>
</protein>